<feature type="region of interest" description="Disordered" evidence="1">
    <location>
        <begin position="1"/>
        <end position="39"/>
    </location>
</feature>
<reference evidence="4" key="4">
    <citation type="journal article" date="2015" name="G3 (Bethesda)">
        <title>Genome sequences of three phytopathogenic species of the Magnaporthaceae family of fungi.</title>
        <authorList>
            <person name="Okagaki L.H."/>
            <person name="Nunes C.C."/>
            <person name="Sailsbery J."/>
            <person name="Clay B."/>
            <person name="Brown D."/>
            <person name="John T."/>
            <person name="Oh Y."/>
            <person name="Young N."/>
            <person name="Fitzgerald M."/>
            <person name="Haas B.J."/>
            <person name="Zeng Q."/>
            <person name="Young S."/>
            <person name="Adiconis X."/>
            <person name="Fan L."/>
            <person name="Levin J.Z."/>
            <person name="Mitchell T.K."/>
            <person name="Okubara P.A."/>
            <person name="Farman M.L."/>
            <person name="Kohn L.M."/>
            <person name="Birren B."/>
            <person name="Ma L.-J."/>
            <person name="Dean R.A."/>
        </authorList>
    </citation>
    <scope>NUCLEOTIDE SEQUENCE</scope>
    <source>
        <strain evidence="4">ATCC 64411 / 73-15</strain>
    </source>
</reference>
<accession>A0A0C4EDE0</accession>
<dbReference type="AlphaFoldDB" id="A0A0C4EDE0"/>
<feature type="domain" description="Heterokaryon incompatibility" evidence="2">
    <location>
        <begin position="97"/>
        <end position="246"/>
    </location>
</feature>
<dbReference type="InterPro" id="IPR052895">
    <property type="entry name" value="HetReg/Transcr_Mod"/>
</dbReference>
<dbReference type="OMA" id="HEIRILY"/>
<reference evidence="3" key="3">
    <citation type="submission" date="2011-03" db="EMBL/GenBank/DDBJ databases">
        <title>Annotation of Magnaporthe poae ATCC 64411.</title>
        <authorList>
            <person name="Ma L.-J."/>
            <person name="Dead R."/>
            <person name="Young S.K."/>
            <person name="Zeng Q."/>
            <person name="Gargeya S."/>
            <person name="Fitzgerald M."/>
            <person name="Haas B."/>
            <person name="Abouelleil A."/>
            <person name="Alvarado L."/>
            <person name="Arachchi H.M."/>
            <person name="Berlin A."/>
            <person name="Brown A."/>
            <person name="Chapman S.B."/>
            <person name="Chen Z."/>
            <person name="Dunbar C."/>
            <person name="Freedman E."/>
            <person name="Gearin G."/>
            <person name="Gellesch M."/>
            <person name="Goldberg J."/>
            <person name="Griggs A."/>
            <person name="Gujja S."/>
            <person name="Heiman D."/>
            <person name="Howarth C."/>
            <person name="Larson L."/>
            <person name="Lui A."/>
            <person name="MacDonald P.J.P."/>
            <person name="Mehta T."/>
            <person name="Montmayeur A."/>
            <person name="Murphy C."/>
            <person name="Neiman D."/>
            <person name="Pearson M."/>
            <person name="Priest M."/>
            <person name="Roberts A."/>
            <person name="Saif S."/>
            <person name="Shea T."/>
            <person name="Shenoy N."/>
            <person name="Sisk P."/>
            <person name="Stolte C."/>
            <person name="Sykes S."/>
            <person name="Yandava C."/>
            <person name="Wortman J."/>
            <person name="Nusbaum C."/>
            <person name="Birren B."/>
        </authorList>
    </citation>
    <scope>NUCLEOTIDE SEQUENCE</scope>
    <source>
        <strain evidence="3">ATCC 64411</strain>
    </source>
</reference>
<dbReference type="VEuPathDB" id="FungiDB:MAPG_10738"/>
<dbReference type="eggNOG" id="ENOG502SS3X">
    <property type="taxonomic scope" value="Eukaryota"/>
</dbReference>
<reference evidence="3" key="2">
    <citation type="submission" date="2010-05" db="EMBL/GenBank/DDBJ databases">
        <title>The Genome Sequence of Magnaporthe poae strain ATCC 64411.</title>
        <authorList>
            <consortium name="The Broad Institute Genome Sequencing Platform"/>
            <consortium name="Broad Institute Genome Sequencing Center for Infectious Disease"/>
            <person name="Ma L.-J."/>
            <person name="Dead R."/>
            <person name="Young S."/>
            <person name="Zeng Q."/>
            <person name="Koehrsen M."/>
            <person name="Alvarado L."/>
            <person name="Berlin A."/>
            <person name="Chapman S.B."/>
            <person name="Chen Z."/>
            <person name="Freedman E."/>
            <person name="Gellesch M."/>
            <person name="Goldberg J."/>
            <person name="Griggs A."/>
            <person name="Gujja S."/>
            <person name="Heilman E.R."/>
            <person name="Heiman D."/>
            <person name="Hepburn T."/>
            <person name="Howarth C."/>
            <person name="Jen D."/>
            <person name="Larson L."/>
            <person name="Mehta T."/>
            <person name="Neiman D."/>
            <person name="Pearson M."/>
            <person name="Roberts A."/>
            <person name="Saif S."/>
            <person name="Shea T."/>
            <person name="Shenoy N."/>
            <person name="Sisk P."/>
            <person name="Stolte C."/>
            <person name="Sykes S."/>
            <person name="Walk T."/>
            <person name="White J."/>
            <person name="Yandava C."/>
            <person name="Haas B."/>
            <person name="Nusbaum C."/>
            <person name="Birren B."/>
        </authorList>
    </citation>
    <scope>NUCLEOTIDE SEQUENCE</scope>
    <source>
        <strain evidence="3">ATCC 64411</strain>
    </source>
</reference>
<evidence type="ECO:0000313" key="3">
    <source>
        <dbReference type="EMBL" id="KLU91790.1"/>
    </source>
</evidence>
<evidence type="ECO:0000256" key="1">
    <source>
        <dbReference type="SAM" id="MobiDB-lite"/>
    </source>
</evidence>
<name>A0A0C4EDE0_MAGP6</name>
<dbReference type="Proteomes" id="UP000011715">
    <property type="component" value="Unassembled WGS sequence"/>
</dbReference>
<evidence type="ECO:0000313" key="4">
    <source>
        <dbReference type="EnsemblFungi" id="MAPG_10738T0"/>
    </source>
</evidence>
<dbReference type="EMBL" id="GL876978">
    <property type="protein sequence ID" value="KLU91790.1"/>
    <property type="molecule type" value="Genomic_DNA"/>
</dbReference>
<dbReference type="PANTHER" id="PTHR24148:SF73">
    <property type="entry name" value="HET DOMAIN PROTEIN (AFU_ORTHOLOGUE AFUA_8G01020)"/>
    <property type="match status" value="1"/>
</dbReference>
<dbReference type="PANTHER" id="PTHR24148">
    <property type="entry name" value="ANKYRIN REPEAT DOMAIN-CONTAINING PROTEIN 39 HOMOLOG-RELATED"/>
    <property type="match status" value="1"/>
</dbReference>
<protein>
    <recommendedName>
        <fullName evidence="2">Heterokaryon incompatibility domain-containing protein</fullName>
    </recommendedName>
</protein>
<dbReference type="EnsemblFungi" id="MAPG_10738T0">
    <property type="protein sequence ID" value="MAPG_10738T0"/>
    <property type="gene ID" value="MAPG_10738"/>
</dbReference>
<dbReference type="STRING" id="644358.A0A0C4EDE0"/>
<dbReference type="InterPro" id="IPR010730">
    <property type="entry name" value="HET"/>
</dbReference>
<dbReference type="EMBL" id="ADBL01002653">
    <property type="status" value="NOT_ANNOTATED_CDS"/>
    <property type="molecule type" value="Genomic_DNA"/>
</dbReference>
<reference evidence="5" key="1">
    <citation type="submission" date="2010-05" db="EMBL/GenBank/DDBJ databases">
        <title>The genome sequence of Magnaporthe poae strain ATCC 64411.</title>
        <authorList>
            <person name="Ma L.-J."/>
            <person name="Dead R."/>
            <person name="Young S."/>
            <person name="Zeng Q."/>
            <person name="Koehrsen M."/>
            <person name="Alvarado L."/>
            <person name="Berlin A."/>
            <person name="Chapman S.B."/>
            <person name="Chen Z."/>
            <person name="Freedman E."/>
            <person name="Gellesch M."/>
            <person name="Goldberg J."/>
            <person name="Griggs A."/>
            <person name="Gujja S."/>
            <person name="Heilman E.R."/>
            <person name="Heiman D."/>
            <person name="Hepburn T."/>
            <person name="Howarth C."/>
            <person name="Jen D."/>
            <person name="Larson L."/>
            <person name="Mehta T."/>
            <person name="Neiman D."/>
            <person name="Pearson M."/>
            <person name="Roberts A."/>
            <person name="Saif S."/>
            <person name="Shea T."/>
            <person name="Shenoy N."/>
            <person name="Sisk P."/>
            <person name="Stolte C."/>
            <person name="Sykes S."/>
            <person name="Walk T."/>
            <person name="White J."/>
            <person name="Yandava C."/>
            <person name="Haas B."/>
            <person name="Nusbaum C."/>
            <person name="Birren B."/>
        </authorList>
    </citation>
    <scope>NUCLEOTIDE SEQUENCE [LARGE SCALE GENOMIC DNA]</scope>
    <source>
        <strain evidence="5">ATCC 64411 / 73-15</strain>
    </source>
</reference>
<dbReference type="OrthoDB" id="3553147at2759"/>
<keyword evidence="5" id="KW-1185">Reference proteome</keyword>
<proteinExistence type="predicted"/>
<evidence type="ECO:0000313" key="5">
    <source>
        <dbReference type="Proteomes" id="UP000011715"/>
    </source>
</evidence>
<dbReference type="Pfam" id="PF26639">
    <property type="entry name" value="Het-6_barrel"/>
    <property type="match status" value="1"/>
</dbReference>
<reference evidence="4" key="5">
    <citation type="submission" date="2015-06" db="UniProtKB">
        <authorList>
            <consortium name="EnsemblFungi"/>
        </authorList>
    </citation>
    <scope>IDENTIFICATION</scope>
    <source>
        <strain evidence="4">ATCC 64411</strain>
    </source>
</reference>
<organism evidence="4 5">
    <name type="scientific">Magnaporthiopsis poae (strain ATCC 64411 / 73-15)</name>
    <name type="common">Kentucky bluegrass fungus</name>
    <name type="synonym">Magnaporthe poae</name>
    <dbReference type="NCBI Taxonomy" id="644358"/>
    <lineage>
        <taxon>Eukaryota</taxon>
        <taxon>Fungi</taxon>
        <taxon>Dikarya</taxon>
        <taxon>Ascomycota</taxon>
        <taxon>Pezizomycotina</taxon>
        <taxon>Sordariomycetes</taxon>
        <taxon>Sordariomycetidae</taxon>
        <taxon>Magnaporthales</taxon>
        <taxon>Magnaporthaceae</taxon>
        <taxon>Magnaporthiopsis</taxon>
    </lineage>
</organism>
<evidence type="ECO:0000259" key="2">
    <source>
        <dbReference type="Pfam" id="PF06985"/>
    </source>
</evidence>
<dbReference type="Pfam" id="PF06985">
    <property type="entry name" value="HET"/>
    <property type="match status" value="1"/>
</dbReference>
<gene>
    <name evidence="3" type="ORF">MAPG_10738</name>
</gene>
<sequence>MCINLGRLPVQSPAGPPAPPSTSRLSHKRQTQESHSPSPRILIVGAQASQSTLPRMYQTLDTSTHEIRLLRLLPGNLSDSIETELITTTLDIQSIPFEALSYVWGQKSNPPNQIVVDNTPKDVTENLHSALRGLRRDDQSRMLWVDAVCVNQEDILERNQQVRLMHRIYAGATRVVVWLGDFDRSPSTPRGADDSGSHADIAAIDLLTSSDDIHWNDKSLTIEGVMLVVTSWLGSDWWYRVWTVQEAAVAQSLVYMLGRVEVQGEKLKRLYESFNLHGSRSCCDTNQLLPGEVHILLHQSLPDVFEKFQTLESLGKKLEKQERGGPALSPSYAAALCRPRNATDPRDKVYAFAGLSRGFPTSWIDYSLSVGLTFETAARECVVFTKRLGVLSFCHYFSAEEVTQTRGVSSPLPSWVPDWTLQYDRNAKHAMARRQDIIDYWMMADAPRGWLASGVTACEAVISQQDPPGHLGVSGRSFDSVAVIGEPHLNAGPIYHKASHNWRLLSGVDKNPMSPYVGGGSRLAAYKRVLTMNTSFDGKEKVYSRDDDMAHDEWWYGEMCGLNNLEDREHLRYKQTPVQHRWGRLVVACSIGRAFFISEKGYFGFAPSTAQVGDQICILAGGQTPYILRRAGEAVLSDSGTVPAFKLVGDSYVHGIMHGEAMADVDEGKVSLERWTLI</sequence>